<protein>
    <submittedName>
        <fullName evidence="1">Uncharacterized protein</fullName>
    </submittedName>
</protein>
<accession>A0A832M4N5</accession>
<organism evidence="1">
    <name type="scientific">Oscillatoriales cyanobacterium SpSt-402</name>
    <dbReference type="NCBI Taxonomy" id="2282168"/>
    <lineage>
        <taxon>Bacteria</taxon>
        <taxon>Bacillati</taxon>
        <taxon>Cyanobacteriota</taxon>
        <taxon>Cyanophyceae</taxon>
        <taxon>Oscillatoriophycideae</taxon>
        <taxon>Oscillatoriales</taxon>
    </lineage>
</organism>
<gene>
    <name evidence="1" type="ORF">ENR47_04265</name>
</gene>
<sequence>MRLSSNGSSKVNPSIQDTIRQIILSGQITRRDHLTLTSALLSNHHITDADRLQINQVLEHIQLGKLKLMN</sequence>
<evidence type="ECO:0000313" key="1">
    <source>
        <dbReference type="EMBL" id="HGW93486.1"/>
    </source>
</evidence>
<comment type="caution">
    <text evidence="1">The sequence shown here is derived from an EMBL/GenBank/DDBJ whole genome shotgun (WGS) entry which is preliminary data.</text>
</comment>
<name>A0A832M4N5_9CYAN</name>
<reference evidence="1" key="1">
    <citation type="journal article" date="2020" name="mSystems">
        <title>Genome- and Community-Level Interaction Insights into Carbon Utilization and Element Cycling Functions of Hydrothermarchaeota in Hydrothermal Sediment.</title>
        <authorList>
            <person name="Zhou Z."/>
            <person name="Liu Y."/>
            <person name="Xu W."/>
            <person name="Pan J."/>
            <person name="Luo Z.H."/>
            <person name="Li M."/>
        </authorList>
    </citation>
    <scope>NUCLEOTIDE SEQUENCE [LARGE SCALE GENOMIC DNA]</scope>
    <source>
        <strain evidence="1">SpSt-402</strain>
    </source>
</reference>
<dbReference type="AlphaFoldDB" id="A0A832M4N5"/>
<dbReference type="EMBL" id="DSRD01000275">
    <property type="protein sequence ID" value="HGW93486.1"/>
    <property type="molecule type" value="Genomic_DNA"/>
</dbReference>
<proteinExistence type="predicted"/>